<evidence type="ECO:0000313" key="7">
    <source>
        <dbReference type="Proteomes" id="UP000515708"/>
    </source>
</evidence>
<dbReference type="PANTHER" id="PTHR45947:SF3">
    <property type="entry name" value="SULFOQUINOVOSYL TRANSFERASE SQD2"/>
    <property type="match status" value="1"/>
</dbReference>
<keyword evidence="2" id="KW-0328">Glycosyltransferase</keyword>
<dbReference type="InterPro" id="IPR028098">
    <property type="entry name" value="Glyco_trans_4-like_N"/>
</dbReference>
<evidence type="ECO:0000256" key="2">
    <source>
        <dbReference type="ARBA" id="ARBA00022676"/>
    </source>
</evidence>
<dbReference type="Gene3D" id="3.40.50.2000">
    <property type="entry name" value="Glycogen Phosphorylase B"/>
    <property type="match status" value="2"/>
</dbReference>
<dbReference type="Pfam" id="PF00534">
    <property type="entry name" value="Glycos_transf_1"/>
    <property type="match status" value="1"/>
</dbReference>
<accession>A0A7D8AGR0</accession>
<feature type="domain" description="Glycosyl transferase family 1" evidence="4">
    <location>
        <begin position="212"/>
        <end position="363"/>
    </location>
</feature>
<sequence length="386" mass="42058">MPRSSDARAPRRIALITSSFAPHVGGVEEHVAQIALQLQSRGHTVEVWTVDRGELPDAPFTARDGSEIAVRYLPAPLPARDLGALLRFGLRIVPAWARWVRAHRRFSPDLLHVQCFGPNGIYAELLHRRFRTPMIVTSHGETLGDDHGIYARSALLRSWLRRALAAAVSVTAPSRFVLDDLRAHHGLDASGLVVPNGVDLDVRPDRTAPPSVPCLYAVGRLGRPKGFDLLIDAYARSEPGIPLVIGGDGPEREALQQRIDAAGLHDRVRLIGRQTPRQVATGMAAALAVIVPSRVESFGIVALEAWRAGTALVMTSRGGALDFVRHEQNGLLVDPTDVDALAAAITRIVSDDELRTRVARGGRDDVSGFTWSRAADAYERLYERVS</sequence>
<keyword evidence="3 6" id="KW-0808">Transferase</keyword>
<protein>
    <recommendedName>
        <fullName evidence="1">D-inositol 3-phosphate glycosyltransferase</fullName>
    </recommendedName>
</protein>
<dbReference type="EMBL" id="CP043732">
    <property type="protein sequence ID" value="QMU97402.1"/>
    <property type="molecule type" value="Genomic_DNA"/>
</dbReference>
<evidence type="ECO:0000259" key="5">
    <source>
        <dbReference type="Pfam" id="PF13439"/>
    </source>
</evidence>
<dbReference type="PANTHER" id="PTHR45947">
    <property type="entry name" value="SULFOQUINOVOSYL TRANSFERASE SQD2"/>
    <property type="match status" value="1"/>
</dbReference>
<dbReference type="AlphaFoldDB" id="A0A7D8AGR0"/>
<feature type="domain" description="Glycosyltransferase subfamily 4-like N-terminal" evidence="5">
    <location>
        <begin position="24"/>
        <end position="201"/>
    </location>
</feature>
<dbReference type="GO" id="GO:0016758">
    <property type="term" value="F:hexosyltransferase activity"/>
    <property type="evidence" value="ECO:0007669"/>
    <property type="project" value="TreeGrafter"/>
</dbReference>
<dbReference type="SUPFAM" id="SSF53756">
    <property type="entry name" value="UDP-Glycosyltransferase/glycogen phosphorylase"/>
    <property type="match status" value="1"/>
</dbReference>
<evidence type="ECO:0000313" key="6">
    <source>
        <dbReference type="EMBL" id="QMU97402.1"/>
    </source>
</evidence>
<organism evidence="6 7">
    <name type="scientific">Microbacterium esteraromaticum</name>
    <dbReference type="NCBI Taxonomy" id="57043"/>
    <lineage>
        <taxon>Bacteria</taxon>
        <taxon>Bacillati</taxon>
        <taxon>Actinomycetota</taxon>
        <taxon>Actinomycetes</taxon>
        <taxon>Micrococcales</taxon>
        <taxon>Microbacteriaceae</taxon>
        <taxon>Microbacterium</taxon>
    </lineage>
</organism>
<dbReference type="InterPro" id="IPR001296">
    <property type="entry name" value="Glyco_trans_1"/>
</dbReference>
<name>A0A7D8AGR0_9MICO</name>
<dbReference type="Proteomes" id="UP000515708">
    <property type="component" value="Chromosome"/>
</dbReference>
<dbReference type="CDD" id="cd03801">
    <property type="entry name" value="GT4_PimA-like"/>
    <property type="match status" value="1"/>
</dbReference>
<reference evidence="6 7" key="1">
    <citation type="journal article" date="2020" name="Front. Microbiol.">
        <title>Design of Bacterial Strain-Specific qPCR Assays Using NGS Data and Publicly Available Resources and Its Application to Track Biocontrol Strains.</title>
        <authorList>
            <person name="Hernandez I."/>
            <person name="Sant C."/>
            <person name="Martinez R."/>
            <person name="Fernandez C."/>
        </authorList>
    </citation>
    <scope>NUCLEOTIDE SEQUENCE [LARGE SCALE GENOMIC DNA]</scope>
    <source>
        <strain evidence="6 7">B24</strain>
    </source>
</reference>
<gene>
    <name evidence="6" type="ORF">FVO59_09370</name>
</gene>
<evidence type="ECO:0000256" key="3">
    <source>
        <dbReference type="ARBA" id="ARBA00022679"/>
    </source>
</evidence>
<dbReference type="RefSeq" id="WP_182252401.1">
    <property type="nucleotide sequence ID" value="NZ_CP043732.1"/>
</dbReference>
<dbReference type="InterPro" id="IPR050194">
    <property type="entry name" value="Glycosyltransferase_grp1"/>
</dbReference>
<evidence type="ECO:0000259" key="4">
    <source>
        <dbReference type="Pfam" id="PF00534"/>
    </source>
</evidence>
<proteinExistence type="predicted"/>
<dbReference type="GO" id="GO:1901137">
    <property type="term" value="P:carbohydrate derivative biosynthetic process"/>
    <property type="evidence" value="ECO:0007669"/>
    <property type="project" value="UniProtKB-ARBA"/>
</dbReference>
<dbReference type="Pfam" id="PF13439">
    <property type="entry name" value="Glyco_transf_4"/>
    <property type="match status" value="1"/>
</dbReference>
<evidence type="ECO:0000256" key="1">
    <source>
        <dbReference type="ARBA" id="ARBA00021292"/>
    </source>
</evidence>